<dbReference type="Proteomes" id="UP000500938">
    <property type="component" value="Chromosome"/>
</dbReference>
<organism evidence="1 2">
    <name type="scientific">Gemmatimonas groenlandica</name>
    <dbReference type="NCBI Taxonomy" id="2732249"/>
    <lineage>
        <taxon>Bacteria</taxon>
        <taxon>Pseudomonadati</taxon>
        <taxon>Gemmatimonadota</taxon>
        <taxon>Gemmatimonadia</taxon>
        <taxon>Gemmatimonadales</taxon>
        <taxon>Gemmatimonadaceae</taxon>
        <taxon>Gemmatimonas</taxon>
    </lineage>
</organism>
<dbReference type="KEGG" id="ggr:HKW67_19715"/>
<sequence length="121" mass="13211">MPSLLRAQTTPPEVPRPVIGNALSSVMPTSVRRYSLGIAPRAFGVGSLRWRMQDSTRTDQPIPIVLRLDSITASVLECPMPVARMAPEAIPRMPVAQVDSISAAPRVVSWRGCTNPLDRRP</sequence>
<keyword evidence="2" id="KW-1185">Reference proteome</keyword>
<dbReference type="EMBL" id="CP053085">
    <property type="protein sequence ID" value="QJR37583.1"/>
    <property type="molecule type" value="Genomic_DNA"/>
</dbReference>
<reference evidence="1 2" key="1">
    <citation type="submission" date="2020-05" db="EMBL/GenBank/DDBJ databases">
        <title>Complete genome sequence of Gemmatimonas greenlandica TET16.</title>
        <authorList>
            <person name="Zeng Y."/>
        </authorList>
    </citation>
    <scope>NUCLEOTIDE SEQUENCE [LARGE SCALE GENOMIC DNA]</scope>
    <source>
        <strain evidence="1 2">TET16</strain>
    </source>
</reference>
<dbReference type="RefSeq" id="WP_171227018.1">
    <property type="nucleotide sequence ID" value="NZ_CP053085.1"/>
</dbReference>
<gene>
    <name evidence="1" type="ORF">HKW67_19715</name>
</gene>
<dbReference type="AlphaFoldDB" id="A0A6M4IS62"/>
<protein>
    <submittedName>
        <fullName evidence="1">Uncharacterized protein</fullName>
    </submittedName>
</protein>
<name>A0A6M4IS62_9BACT</name>
<evidence type="ECO:0000313" key="1">
    <source>
        <dbReference type="EMBL" id="QJR37583.1"/>
    </source>
</evidence>
<proteinExistence type="predicted"/>
<accession>A0A6M4IS62</accession>
<evidence type="ECO:0000313" key="2">
    <source>
        <dbReference type="Proteomes" id="UP000500938"/>
    </source>
</evidence>